<proteinExistence type="predicted"/>
<feature type="transmembrane region" description="Helical" evidence="1">
    <location>
        <begin position="12"/>
        <end position="32"/>
    </location>
</feature>
<dbReference type="PATRIC" id="fig|1129794.4.peg.2979"/>
<dbReference type="EMBL" id="CP003837">
    <property type="protein sequence ID" value="AGH45105.1"/>
    <property type="molecule type" value="Genomic_DNA"/>
</dbReference>
<name>K6ZS55_9ALTE</name>
<dbReference type="AlphaFoldDB" id="K6ZS55"/>
<dbReference type="KEGG" id="gps:C427_2996"/>
<dbReference type="HOGENOM" id="CLU_3186890_0_0_6"/>
<dbReference type="STRING" id="1129794.C427_2996"/>
<keyword evidence="1" id="KW-0812">Transmembrane</keyword>
<keyword evidence="1" id="KW-0472">Membrane</keyword>
<dbReference type="Proteomes" id="UP000011864">
    <property type="component" value="Chromosome"/>
</dbReference>
<gene>
    <name evidence="2" type="ORF">C427_2996</name>
</gene>
<keyword evidence="1" id="KW-1133">Transmembrane helix</keyword>
<protein>
    <submittedName>
        <fullName evidence="2">Uncharacterized protein</fullName>
    </submittedName>
</protein>
<sequence length="46" mass="5438">MTHYTYMPEVPMMVKILFTIYCVFQLTFFYSGKPYLGVASSLKYVQ</sequence>
<organism evidence="2 3">
    <name type="scientific">Paraglaciecola psychrophila 170</name>
    <dbReference type="NCBI Taxonomy" id="1129794"/>
    <lineage>
        <taxon>Bacteria</taxon>
        <taxon>Pseudomonadati</taxon>
        <taxon>Pseudomonadota</taxon>
        <taxon>Gammaproteobacteria</taxon>
        <taxon>Alteromonadales</taxon>
        <taxon>Alteromonadaceae</taxon>
        <taxon>Paraglaciecola</taxon>
    </lineage>
</organism>
<evidence type="ECO:0000313" key="2">
    <source>
        <dbReference type="EMBL" id="AGH45105.1"/>
    </source>
</evidence>
<evidence type="ECO:0000256" key="1">
    <source>
        <dbReference type="SAM" id="Phobius"/>
    </source>
</evidence>
<evidence type="ECO:0000313" key="3">
    <source>
        <dbReference type="Proteomes" id="UP000011864"/>
    </source>
</evidence>
<reference evidence="2 3" key="1">
    <citation type="journal article" date="2013" name="Genome Announc.">
        <title>Complete Genome Sequence of Glaciecola psychrophila Strain 170T.</title>
        <authorList>
            <person name="Yin J."/>
            <person name="Chen J."/>
            <person name="Liu G."/>
            <person name="Yu Y."/>
            <person name="Song L."/>
            <person name="Wang X."/>
            <person name="Qu X."/>
        </authorList>
    </citation>
    <scope>NUCLEOTIDE SEQUENCE [LARGE SCALE GENOMIC DNA]</scope>
    <source>
        <strain evidence="2 3">170</strain>
    </source>
</reference>
<keyword evidence="3" id="KW-1185">Reference proteome</keyword>
<accession>K6ZS55</accession>